<proteinExistence type="predicted"/>
<protein>
    <submittedName>
        <fullName evidence="2">Uncharacterized protein</fullName>
    </submittedName>
</protein>
<feature type="compositionally biased region" description="Low complexity" evidence="1">
    <location>
        <begin position="116"/>
        <end position="125"/>
    </location>
</feature>
<comment type="caution">
    <text evidence="2">The sequence shown here is derived from an EMBL/GenBank/DDBJ whole genome shotgun (WGS) entry which is preliminary data.</text>
</comment>
<reference evidence="2 3" key="1">
    <citation type="submission" date="2019-05" db="EMBL/GenBank/DDBJ databases">
        <title>Another draft genome of Portunus trituberculatus and its Hox gene families provides insights of decapod evolution.</title>
        <authorList>
            <person name="Jeong J.-H."/>
            <person name="Song I."/>
            <person name="Kim S."/>
            <person name="Choi T."/>
            <person name="Kim D."/>
            <person name="Ryu S."/>
            <person name="Kim W."/>
        </authorList>
    </citation>
    <scope>NUCLEOTIDE SEQUENCE [LARGE SCALE GENOMIC DNA]</scope>
    <source>
        <tissue evidence="2">Muscle</tissue>
    </source>
</reference>
<feature type="compositionally biased region" description="Basic and acidic residues" evidence="1">
    <location>
        <begin position="59"/>
        <end position="68"/>
    </location>
</feature>
<feature type="region of interest" description="Disordered" evidence="1">
    <location>
        <begin position="59"/>
        <end position="83"/>
    </location>
</feature>
<organism evidence="2 3">
    <name type="scientific">Portunus trituberculatus</name>
    <name type="common">Swimming crab</name>
    <name type="synonym">Neptunus trituberculatus</name>
    <dbReference type="NCBI Taxonomy" id="210409"/>
    <lineage>
        <taxon>Eukaryota</taxon>
        <taxon>Metazoa</taxon>
        <taxon>Ecdysozoa</taxon>
        <taxon>Arthropoda</taxon>
        <taxon>Crustacea</taxon>
        <taxon>Multicrustacea</taxon>
        <taxon>Malacostraca</taxon>
        <taxon>Eumalacostraca</taxon>
        <taxon>Eucarida</taxon>
        <taxon>Decapoda</taxon>
        <taxon>Pleocyemata</taxon>
        <taxon>Brachyura</taxon>
        <taxon>Eubrachyura</taxon>
        <taxon>Portunoidea</taxon>
        <taxon>Portunidae</taxon>
        <taxon>Portuninae</taxon>
        <taxon>Portunus</taxon>
    </lineage>
</organism>
<evidence type="ECO:0000313" key="3">
    <source>
        <dbReference type="Proteomes" id="UP000324222"/>
    </source>
</evidence>
<feature type="region of interest" description="Disordered" evidence="1">
    <location>
        <begin position="111"/>
        <end position="145"/>
    </location>
</feature>
<feature type="compositionally biased region" description="Acidic residues" evidence="1">
    <location>
        <begin position="69"/>
        <end position="79"/>
    </location>
</feature>
<evidence type="ECO:0000256" key="1">
    <source>
        <dbReference type="SAM" id="MobiDB-lite"/>
    </source>
</evidence>
<name>A0A5B7CQF2_PORTR</name>
<dbReference type="Proteomes" id="UP000324222">
    <property type="component" value="Unassembled WGS sequence"/>
</dbReference>
<sequence>MEGVDVGLTTIRSRACEGVEAGVRHLAPEHLHLTFWKAGVFDVSSLRCSYKGKLTRRRDMSSCLREQDAHEEEEEEEEGTQGWEDCCSWAGAGELVETCVVSPVAFKPIARPPPAAVAAPKGIGSPTPPGGGAGTPIPIPPSPPP</sequence>
<evidence type="ECO:0000313" key="2">
    <source>
        <dbReference type="EMBL" id="MPC11660.1"/>
    </source>
</evidence>
<gene>
    <name evidence="2" type="ORF">E2C01_004331</name>
</gene>
<dbReference type="AlphaFoldDB" id="A0A5B7CQF2"/>
<keyword evidence="3" id="KW-1185">Reference proteome</keyword>
<dbReference type="EMBL" id="VSRR010000175">
    <property type="protein sequence ID" value="MPC11660.1"/>
    <property type="molecule type" value="Genomic_DNA"/>
</dbReference>
<accession>A0A5B7CQF2</accession>